<feature type="domain" description="HAAS transmembrane region" evidence="2">
    <location>
        <begin position="99"/>
        <end position="206"/>
    </location>
</feature>
<dbReference type="SUPFAM" id="SSF158560">
    <property type="entry name" value="BH3980-like"/>
    <property type="match status" value="1"/>
</dbReference>
<feature type="transmembrane region" description="Helical" evidence="1">
    <location>
        <begin position="202"/>
        <end position="221"/>
    </location>
</feature>
<comment type="caution">
    <text evidence="3">The sequence shown here is derived from an EMBL/GenBank/DDBJ whole genome shotgun (WGS) entry which is preliminary data.</text>
</comment>
<evidence type="ECO:0000313" key="3">
    <source>
        <dbReference type="EMBL" id="MFD2043567.1"/>
    </source>
</evidence>
<dbReference type="InterPro" id="IPR012963">
    <property type="entry name" value="HAAS_TM"/>
</dbReference>
<name>A0ABW4VWD7_9BACI</name>
<gene>
    <name evidence="3" type="ORF">ACFSJF_04665</name>
</gene>
<evidence type="ECO:0000313" key="4">
    <source>
        <dbReference type="Proteomes" id="UP001597383"/>
    </source>
</evidence>
<keyword evidence="1" id="KW-1133">Transmembrane helix</keyword>
<keyword evidence="1" id="KW-0812">Transmembrane</keyword>
<feature type="transmembrane region" description="Helical" evidence="1">
    <location>
        <begin position="227"/>
        <end position="246"/>
    </location>
</feature>
<protein>
    <submittedName>
        <fullName evidence="3">HAAS domain-containing protein</fullName>
    </submittedName>
</protein>
<keyword evidence="1" id="KW-0472">Membrane</keyword>
<dbReference type="PANTHER" id="PTHR41307:SF1">
    <property type="entry name" value="MEMBRANE PROTEIN"/>
    <property type="match status" value="1"/>
</dbReference>
<feature type="transmembrane region" description="Helical" evidence="1">
    <location>
        <begin position="111"/>
        <end position="131"/>
    </location>
</feature>
<sequence>MNNEVNLSDKSKRFLDDLRIYLFSSGKKSEEIDEIATELEIHLAEAEKNGKPIEKIIGNSPKEYMQMVSNEMVIDYRAWVKYIFIIIIGSFSFAIYRGLLEGTLSYSILEIIGHSFIVLVSLGILFGAFKYVSGNNFSTVKQILILTIPGGLPIILFLGLIFANQVVETPTIDFGVLGTIIITSLITLFLIGVSIWARTPIIIIMIALVIIPEYLLSFTAFRIDTQAIISSILTFIGIGIFLALSLRKK</sequence>
<dbReference type="Proteomes" id="UP001597383">
    <property type="component" value="Unassembled WGS sequence"/>
</dbReference>
<dbReference type="PANTHER" id="PTHR41307">
    <property type="entry name" value="MEMBRANE PROTEIN-RELATED"/>
    <property type="match status" value="1"/>
</dbReference>
<feature type="transmembrane region" description="Helical" evidence="1">
    <location>
        <begin position="143"/>
        <end position="162"/>
    </location>
</feature>
<evidence type="ECO:0000259" key="2">
    <source>
        <dbReference type="Pfam" id="PF08006"/>
    </source>
</evidence>
<proteinExistence type="predicted"/>
<evidence type="ECO:0000256" key="1">
    <source>
        <dbReference type="SAM" id="Phobius"/>
    </source>
</evidence>
<dbReference type="EMBL" id="JBHUHQ010000009">
    <property type="protein sequence ID" value="MFD2043567.1"/>
    <property type="molecule type" value="Genomic_DNA"/>
</dbReference>
<reference evidence="4" key="1">
    <citation type="journal article" date="2019" name="Int. J. Syst. Evol. Microbiol.">
        <title>The Global Catalogue of Microorganisms (GCM) 10K type strain sequencing project: providing services to taxonomists for standard genome sequencing and annotation.</title>
        <authorList>
            <consortium name="The Broad Institute Genomics Platform"/>
            <consortium name="The Broad Institute Genome Sequencing Center for Infectious Disease"/>
            <person name="Wu L."/>
            <person name="Ma J."/>
        </authorList>
    </citation>
    <scope>NUCLEOTIDE SEQUENCE [LARGE SCALE GENOMIC DNA]</scope>
    <source>
        <strain evidence="4">R28</strain>
    </source>
</reference>
<feature type="transmembrane region" description="Helical" evidence="1">
    <location>
        <begin position="174"/>
        <end position="195"/>
    </location>
</feature>
<dbReference type="Pfam" id="PF08006">
    <property type="entry name" value="HAAS_TM"/>
    <property type="match status" value="1"/>
</dbReference>
<accession>A0ABW4VWD7</accession>
<dbReference type="RefSeq" id="WP_377555293.1">
    <property type="nucleotide sequence ID" value="NZ_JBHUHQ010000009.1"/>
</dbReference>
<organism evidence="3 4">
    <name type="scientific">Ornithinibacillus salinisoli</name>
    <dbReference type="NCBI Taxonomy" id="1848459"/>
    <lineage>
        <taxon>Bacteria</taxon>
        <taxon>Bacillati</taxon>
        <taxon>Bacillota</taxon>
        <taxon>Bacilli</taxon>
        <taxon>Bacillales</taxon>
        <taxon>Bacillaceae</taxon>
        <taxon>Ornithinibacillus</taxon>
    </lineage>
</organism>
<feature type="transmembrane region" description="Helical" evidence="1">
    <location>
        <begin position="79"/>
        <end position="99"/>
    </location>
</feature>
<keyword evidence="4" id="KW-1185">Reference proteome</keyword>